<dbReference type="SUPFAM" id="SSF52402">
    <property type="entry name" value="Adenine nucleotide alpha hydrolases-like"/>
    <property type="match status" value="1"/>
</dbReference>
<protein>
    <recommendedName>
        <fullName evidence="2">Asparagine synthetase domain-containing protein</fullName>
    </recommendedName>
</protein>
<keyword evidence="4" id="KW-1185">Reference proteome</keyword>
<gene>
    <name evidence="3" type="ORF">GCM10010840_36190</name>
</gene>
<dbReference type="RefSeq" id="WP_188974340.1">
    <property type="nucleotide sequence ID" value="NZ_BMOL01000037.1"/>
</dbReference>
<evidence type="ECO:0000313" key="3">
    <source>
        <dbReference type="EMBL" id="GGL94905.1"/>
    </source>
</evidence>
<dbReference type="Gene3D" id="3.40.50.620">
    <property type="entry name" value="HUPs"/>
    <property type="match status" value="1"/>
</dbReference>
<name>A0ABQ2GGN6_9DEIO</name>
<comment type="caution">
    <text evidence="3">The sequence shown here is derived from an EMBL/GenBank/DDBJ whole genome shotgun (WGS) entry which is preliminary data.</text>
</comment>
<dbReference type="EMBL" id="BMOL01000037">
    <property type="protein sequence ID" value="GGL94905.1"/>
    <property type="molecule type" value="Genomic_DNA"/>
</dbReference>
<sequence>MLRRAVRRRTAGLHGPVHLSLSGGHDSRGLLSLLAAESVDLRTFSYTQGPQAPLSDTRTAQALAARYGARHQTVQAYRGDLLATVRRNARWGHGVTNFCDEADAWDALAASHLTHVFTGDEIHEIYPRRISDVSEHLIRFHVLPFGSLGNLAGRLAPPFRRILEGAWAAELDQMRAAATRHADPYQQNFMIMSGQYLPHYLLSWRERFAGRVAAMHTPYLDAALAEFNHRLPPPVLAGKRLFIDTLTRLDPQLYRVPLARSSGYETDWRAELIRHREAVKEDLLTGSSRLDGIIAPQAIRAVLDGLTAPGRGEPATLGARVRRSLGTFRHSPAGQDVFGPVRSRVPSPAEPGHLAAPGVDPARAGH</sequence>
<proteinExistence type="predicted"/>
<evidence type="ECO:0000313" key="4">
    <source>
        <dbReference type="Proteomes" id="UP000639973"/>
    </source>
</evidence>
<dbReference type="InterPro" id="IPR014729">
    <property type="entry name" value="Rossmann-like_a/b/a_fold"/>
</dbReference>
<evidence type="ECO:0000256" key="1">
    <source>
        <dbReference type="SAM" id="MobiDB-lite"/>
    </source>
</evidence>
<dbReference type="InterPro" id="IPR001962">
    <property type="entry name" value="Asn_synthase"/>
</dbReference>
<accession>A0ABQ2GGN6</accession>
<dbReference type="Proteomes" id="UP000639973">
    <property type="component" value="Unassembled WGS sequence"/>
</dbReference>
<evidence type="ECO:0000259" key="2">
    <source>
        <dbReference type="Pfam" id="PF00733"/>
    </source>
</evidence>
<organism evidence="3 4">
    <name type="scientific">Deinococcus aerolatus</name>
    <dbReference type="NCBI Taxonomy" id="522487"/>
    <lineage>
        <taxon>Bacteria</taxon>
        <taxon>Thermotogati</taxon>
        <taxon>Deinococcota</taxon>
        <taxon>Deinococci</taxon>
        <taxon>Deinococcales</taxon>
        <taxon>Deinococcaceae</taxon>
        <taxon>Deinococcus</taxon>
    </lineage>
</organism>
<feature type="domain" description="Asparagine synthetase" evidence="2">
    <location>
        <begin position="2"/>
        <end position="248"/>
    </location>
</feature>
<dbReference type="Pfam" id="PF00733">
    <property type="entry name" value="Asn_synthase"/>
    <property type="match status" value="1"/>
</dbReference>
<feature type="region of interest" description="Disordered" evidence="1">
    <location>
        <begin position="329"/>
        <end position="366"/>
    </location>
</feature>
<reference evidence="4" key="1">
    <citation type="journal article" date="2019" name="Int. J. Syst. Evol. Microbiol.">
        <title>The Global Catalogue of Microorganisms (GCM) 10K type strain sequencing project: providing services to taxonomists for standard genome sequencing and annotation.</title>
        <authorList>
            <consortium name="The Broad Institute Genomics Platform"/>
            <consortium name="The Broad Institute Genome Sequencing Center for Infectious Disease"/>
            <person name="Wu L."/>
            <person name="Ma J."/>
        </authorList>
    </citation>
    <scope>NUCLEOTIDE SEQUENCE [LARGE SCALE GENOMIC DNA]</scope>
    <source>
        <strain evidence="4">JCM 15442</strain>
    </source>
</reference>